<comment type="caution">
    <text evidence="2">The sequence shown here is derived from an EMBL/GenBank/DDBJ whole genome shotgun (WGS) entry which is preliminary data.</text>
</comment>
<organism evidence="2 3">
    <name type="scientific">Streptomyces griseicoloratus</name>
    <dbReference type="NCBI Taxonomy" id="2752516"/>
    <lineage>
        <taxon>Bacteria</taxon>
        <taxon>Bacillati</taxon>
        <taxon>Actinomycetota</taxon>
        <taxon>Actinomycetes</taxon>
        <taxon>Kitasatosporales</taxon>
        <taxon>Streptomycetaceae</taxon>
        <taxon>Streptomyces</taxon>
    </lineage>
</organism>
<feature type="region of interest" description="Disordered" evidence="1">
    <location>
        <begin position="113"/>
        <end position="137"/>
    </location>
</feature>
<evidence type="ECO:0000313" key="3">
    <source>
        <dbReference type="Proteomes" id="UP000621210"/>
    </source>
</evidence>
<proteinExistence type="predicted"/>
<dbReference type="EMBL" id="JACVQF010000187">
    <property type="protein sequence ID" value="MBD0420264.1"/>
    <property type="molecule type" value="Genomic_DNA"/>
</dbReference>
<dbReference type="Pfam" id="PF19953">
    <property type="entry name" value="EACC1"/>
    <property type="match status" value="1"/>
</dbReference>
<feature type="compositionally biased region" description="Low complexity" evidence="1">
    <location>
        <begin position="117"/>
        <end position="137"/>
    </location>
</feature>
<evidence type="ECO:0000256" key="1">
    <source>
        <dbReference type="SAM" id="MobiDB-lite"/>
    </source>
</evidence>
<gene>
    <name evidence="2" type="ORF">H0H10_14075</name>
</gene>
<protein>
    <submittedName>
        <fullName evidence="2">Uncharacterized protein</fullName>
    </submittedName>
</protein>
<name>A0A926QPZ8_9ACTN</name>
<dbReference type="AlphaFoldDB" id="A0A926QPZ8"/>
<dbReference type="RefSeq" id="WP_188181262.1">
    <property type="nucleotide sequence ID" value="NZ_JACVQF010000187.1"/>
</dbReference>
<dbReference type="InterPro" id="IPR045428">
    <property type="entry name" value="EACC1"/>
</dbReference>
<evidence type="ECO:0000313" key="2">
    <source>
        <dbReference type="EMBL" id="MBD0420264.1"/>
    </source>
</evidence>
<reference evidence="2" key="1">
    <citation type="submission" date="2020-09" db="EMBL/GenBank/DDBJ databases">
        <title>Streptomyces grisecoloratus sp. nov., isolated from cotton soil.</title>
        <authorList>
            <person name="Xing L."/>
        </authorList>
    </citation>
    <scope>NUCLEOTIDE SEQUENCE</scope>
    <source>
        <strain evidence="2">TRM S81-3</strain>
    </source>
</reference>
<reference evidence="2" key="2">
    <citation type="submission" date="2020-09" db="EMBL/GenBank/DDBJ databases">
        <authorList>
            <person name="Luo X."/>
        </authorList>
    </citation>
    <scope>NUCLEOTIDE SEQUENCE</scope>
    <source>
        <strain evidence="2">TRM S81-3</strain>
    </source>
</reference>
<accession>A0A926QPZ8</accession>
<sequence>MELVLTVDEVVGGEAETLLRWLHEERDLYGQARVSLGGAQPPPPGGMGGSALEIVNVVLSNSIALGSLVTTLVAWRSSRPSPPPAVRIEVNGVPVMVNSDDPEVIRSLIETLRDADSGSSQGPDSSQDAGSDPSSGT</sequence>
<dbReference type="Proteomes" id="UP000621210">
    <property type="component" value="Unassembled WGS sequence"/>
</dbReference>
<keyword evidence="3" id="KW-1185">Reference proteome</keyword>